<proteinExistence type="predicted"/>
<dbReference type="InterPro" id="IPR050194">
    <property type="entry name" value="Glycosyltransferase_grp1"/>
</dbReference>
<keyword evidence="3" id="KW-0808">Transferase</keyword>
<reference evidence="3 4" key="1">
    <citation type="journal article" date="2009" name="Appl. Environ. Microbiol.">
        <title>Community genomic and proteomic analyses of chemoautotrophic iron-oxidizing "Leptospirillum rubarum" (Group II) and "Leptospirillum ferrodiazotrophum" (Group III) bacteria in acid mine drainage biofilms.</title>
        <authorList>
            <person name="Goltsman D.S."/>
            <person name="Denef V.J."/>
            <person name="Singer S.W."/>
            <person name="VerBerkmoes N.C."/>
            <person name="Lefsrud M."/>
            <person name="Mueller R.S."/>
            <person name="Dick G.J."/>
            <person name="Sun C.L."/>
            <person name="Wheeler K.E."/>
            <person name="Zemla A."/>
            <person name="Baker B.J."/>
            <person name="Hauser L."/>
            <person name="Land M."/>
            <person name="Shah M.B."/>
            <person name="Thelen M.P."/>
            <person name="Hettich R.L."/>
            <person name="Banfield J.F."/>
        </authorList>
    </citation>
    <scope>NUCLEOTIDE SEQUENCE [LARGE SCALE GENOMIC DNA]</scope>
</reference>
<dbReference type="PANTHER" id="PTHR45947">
    <property type="entry name" value="SULFOQUINOVOSYL TRANSFERASE SQD2"/>
    <property type="match status" value="1"/>
</dbReference>
<feature type="region of interest" description="Disordered" evidence="1">
    <location>
        <begin position="368"/>
        <end position="390"/>
    </location>
</feature>
<evidence type="ECO:0000313" key="4">
    <source>
        <dbReference type="Proteomes" id="UP000009374"/>
    </source>
</evidence>
<name>C6I0G2_9BACT</name>
<dbReference type="EMBL" id="GG693887">
    <property type="protein sequence ID" value="EES51617.1"/>
    <property type="molecule type" value="Genomic_DNA"/>
</dbReference>
<dbReference type="Gene3D" id="3.40.50.2000">
    <property type="entry name" value="Glycogen Phosphorylase B"/>
    <property type="match status" value="2"/>
</dbReference>
<keyword evidence="4" id="KW-1185">Reference proteome</keyword>
<accession>C6I0G2</accession>
<organism evidence="3 4">
    <name type="scientific">Leptospirillum ferrodiazotrophum</name>
    <dbReference type="NCBI Taxonomy" id="412449"/>
    <lineage>
        <taxon>Bacteria</taxon>
        <taxon>Pseudomonadati</taxon>
        <taxon>Nitrospirota</taxon>
        <taxon>Nitrospiria</taxon>
        <taxon>Nitrospirales</taxon>
        <taxon>Nitrospiraceae</taxon>
        <taxon>Leptospirillum</taxon>
    </lineage>
</organism>
<evidence type="ECO:0000256" key="1">
    <source>
        <dbReference type="SAM" id="MobiDB-lite"/>
    </source>
</evidence>
<dbReference type="GO" id="GO:0016758">
    <property type="term" value="F:hexosyltransferase activity"/>
    <property type="evidence" value="ECO:0007669"/>
    <property type="project" value="TreeGrafter"/>
</dbReference>
<evidence type="ECO:0000259" key="2">
    <source>
        <dbReference type="Pfam" id="PF13439"/>
    </source>
</evidence>
<sequence>MSEPLRILHLDCTMGRGGQELDHLSEAEAFRRRGHLYLIGARPGTFLLEEAKKRGIGVALPLRSNFDLPSFRAIRRLLQKEKIDVLVTTSYIDAVLGWFAATSLGRDRPVVVRQRHLLNPLRGILPFRRFCDAIVAVSDIARFGYIERKIPFWKVVAIPRGIPEGPSPQALPAPPLGIPEGARVILQIGTFQRDKGQLPLLEALRPHLARHPELHLVLLGEGPLRPNIERRLSAERFLPVRDRIHLPGFRESGPIYARSSVLVVSSFREAYPLVILEAFSRGVPVVGFRQGGVIEAFSRGKWGELVSPWDFSLLAERAACWALGKAERREGEGRFSAGAFSIDRAVDRTEACYRWLLERQISGTLDRNPYEIPGGRGGPFGRSGEGISAP</sequence>
<dbReference type="Pfam" id="PF13692">
    <property type="entry name" value="Glyco_trans_1_4"/>
    <property type="match status" value="1"/>
</dbReference>
<dbReference type="InterPro" id="IPR028098">
    <property type="entry name" value="Glyco_trans_4-like_N"/>
</dbReference>
<evidence type="ECO:0000313" key="3">
    <source>
        <dbReference type="EMBL" id="EES51617.1"/>
    </source>
</evidence>
<gene>
    <name evidence="3" type="ORF">UBAL3_95680055</name>
</gene>
<dbReference type="AlphaFoldDB" id="C6I0G2"/>
<dbReference type="PANTHER" id="PTHR45947:SF3">
    <property type="entry name" value="SULFOQUINOVOSYL TRANSFERASE SQD2"/>
    <property type="match status" value="1"/>
</dbReference>
<dbReference type="SUPFAM" id="SSF53756">
    <property type="entry name" value="UDP-Glycosyltransferase/glycogen phosphorylase"/>
    <property type="match status" value="1"/>
</dbReference>
<dbReference type="CDD" id="cd03811">
    <property type="entry name" value="GT4_GT28_WabH-like"/>
    <property type="match status" value="1"/>
</dbReference>
<protein>
    <submittedName>
        <fullName evidence="3">Glycosyl transferase, group 1</fullName>
    </submittedName>
</protein>
<feature type="compositionally biased region" description="Gly residues" evidence="1">
    <location>
        <begin position="374"/>
        <end position="384"/>
    </location>
</feature>
<dbReference type="Pfam" id="PF13439">
    <property type="entry name" value="Glyco_transf_4"/>
    <property type="match status" value="1"/>
</dbReference>
<dbReference type="Proteomes" id="UP000009374">
    <property type="component" value="Unassembled WGS sequence"/>
</dbReference>
<feature type="domain" description="Glycosyltransferase subfamily 4-like N-terminal" evidence="2">
    <location>
        <begin position="18"/>
        <end position="162"/>
    </location>
</feature>